<dbReference type="Proteomes" id="UP001140091">
    <property type="component" value="Unassembled WGS sequence"/>
</dbReference>
<comment type="caution">
    <text evidence="1">The sequence shown here is derived from an EMBL/GenBank/DDBJ whole genome shotgun (WGS) entry which is preliminary data.</text>
</comment>
<feature type="non-terminal residue" evidence="1">
    <location>
        <position position="104"/>
    </location>
</feature>
<keyword evidence="2" id="KW-1185">Reference proteome</keyword>
<name>A0A9W8JNN7_9AGAR</name>
<protein>
    <submittedName>
        <fullName evidence="1">Uncharacterized protein</fullName>
    </submittedName>
</protein>
<gene>
    <name evidence="1" type="ORF">H1R20_g937</name>
</gene>
<proteinExistence type="predicted"/>
<organism evidence="1 2">
    <name type="scientific">Candolleomyces eurysporus</name>
    <dbReference type="NCBI Taxonomy" id="2828524"/>
    <lineage>
        <taxon>Eukaryota</taxon>
        <taxon>Fungi</taxon>
        <taxon>Dikarya</taxon>
        <taxon>Basidiomycota</taxon>
        <taxon>Agaricomycotina</taxon>
        <taxon>Agaricomycetes</taxon>
        <taxon>Agaricomycetidae</taxon>
        <taxon>Agaricales</taxon>
        <taxon>Agaricineae</taxon>
        <taxon>Psathyrellaceae</taxon>
        <taxon>Candolleomyces</taxon>
    </lineage>
</organism>
<reference evidence="1" key="1">
    <citation type="submission" date="2022-06" db="EMBL/GenBank/DDBJ databases">
        <title>Genome Sequence of Candolleomyces eurysporus.</title>
        <authorList>
            <person name="Buettner E."/>
        </authorList>
    </citation>
    <scope>NUCLEOTIDE SEQUENCE</scope>
    <source>
        <strain evidence="1">VTCC 930004</strain>
    </source>
</reference>
<dbReference type="AlphaFoldDB" id="A0A9W8JNN7"/>
<sequence>MTLGVYTKTEIDSIYLITYVQIYFILNAKTKIHLGSFIGAIQRPPSTPELAAVLTFLDQKYAERTPELLQRLWTLASPEDIPTLINSAASGAAHLPNAQTPPDL</sequence>
<evidence type="ECO:0000313" key="2">
    <source>
        <dbReference type="Proteomes" id="UP001140091"/>
    </source>
</evidence>
<dbReference type="EMBL" id="JANBPK010000159">
    <property type="protein sequence ID" value="KAJ2936164.1"/>
    <property type="molecule type" value="Genomic_DNA"/>
</dbReference>
<evidence type="ECO:0000313" key="1">
    <source>
        <dbReference type="EMBL" id="KAJ2936164.1"/>
    </source>
</evidence>
<accession>A0A9W8JNN7</accession>